<dbReference type="GO" id="GO:0007166">
    <property type="term" value="P:cell surface receptor signaling pathway"/>
    <property type="evidence" value="ECO:0007669"/>
    <property type="project" value="TreeGrafter"/>
</dbReference>
<keyword evidence="5 7" id="KW-0472">Membrane</keyword>
<comment type="caution">
    <text evidence="8">The sequence shown here is derived from an EMBL/GenBank/DDBJ whole genome shotgun (WGS) entry which is preliminary data.</text>
</comment>
<dbReference type="InterPro" id="IPR030417">
    <property type="entry name" value="MS4A"/>
</dbReference>
<evidence type="ECO:0000256" key="6">
    <source>
        <dbReference type="SAM" id="MobiDB-lite"/>
    </source>
</evidence>
<evidence type="ECO:0000256" key="1">
    <source>
        <dbReference type="ARBA" id="ARBA00004141"/>
    </source>
</evidence>
<evidence type="ECO:0000256" key="3">
    <source>
        <dbReference type="ARBA" id="ARBA00022692"/>
    </source>
</evidence>
<comment type="similarity">
    <text evidence="2">Belongs to the MS4A family.</text>
</comment>
<gene>
    <name evidence="8" type="ORF">mRhiFer1_011304</name>
</gene>
<feature type="transmembrane region" description="Helical" evidence="7">
    <location>
        <begin position="60"/>
        <end position="80"/>
    </location>
</feature>
<feature type="transmembrane region" description="Helical" evidence="7">
    <location>
        <begin position="129"/>
        <end position="149"/>
    </location>
</feature>
<feature type="transmembrane region" description="Helical" evidence="7">
    <location>
        <begin position="100"/>
        <end position="117"/>
    </location>
</feature>
<proteinExistence type="inferred from homology"/>
<keyword evidence="4 7" id="KW-1133">Transmembrane helix</keyword>
<sequence length="242" mass="26712">MDIESRSRAELALPSPQEPSNVSEIELSEAPFHDSALLEKAAPPPPPQTWRTFLKRELEFLGVTQILIGLICLCFGTIVYSVFKISEFEKDLFSSFKAGFPFWGAVFFMISGVLSIMSEKKDTTYLMRGSLGASLVSSIAAGTGIVILVTNLKNSLVYIHFCQEAYEDDFCLAACFSTEIVAMILFLTILGFGVAVLLTLYRIGELLKGKIPEDGLYEELNIYSPIYSELEDRGETASPTDS</sequence>
<evidence type="ECO:0000256" key="2">
    <source>
        <dbReference type="ARBA" id="ARBA00009565"/>
    </source>
</evidence>
<keyword evidence="3 7" id="KW-0812">Transmembrane</keyword>
<reference evidence="8 9" key="1">
    <citation type="journal article" date="2020" name="Nature">
        <title>Six reference-quality genomes reveal evolution of bat adaptations.</title>
        <authorList>
            <person name="Jebb D."/>
            <person name="Huang Z."/>
            <person name="Pippel M."/>
            <person name="Hughes G.M."/>
            <person name="Lavrichenko K."/>
            <person name="Devanna P."/>
            <person name="Winkler S."/>
            <person name="Jermiin L.S."/>
            <person name="Skirmuntt E.C."/>
            <person name="Katzourakis A."/>
            <person name="Burkitt-Gray L."/>
            <person name="Ray D.A."/>
            <person name="Sullivan K.A.M."/>
            <person name="Roscito J.G."/>
            <person name="Kirilenko B.M."/>
            <person name="Davalos L.M."/>
            <person name="Corthals A.P."/>
            <person name="Power M.L."/>
            <person name="Jones G."/>
            <person name="Ransome R.D."/>
            <person name="Dechmann D.K.N."/>
            <person name="Locatelli A.G."/>
            <person name="Puechmaille S.J."/>
            <person name="Fedrigo O."/>
            <person name="Jarvis E.D."/>
            <person name="Hiller M."/>
            <person name="Vernes S.C."/>
            <person name="Myers E.W."/>
            <person name="Teeling E.C."/>
        </authorList>
    </citation>
    <scope>NUCLEOTIDE SEQUENCE [LARGE SCALE GENOMIC DNA]</scope>
    <source>
        <strain evidence="8">MRhiFer1</strain>
        <tissue evidence="8">Lung</tissue>
    </source>
</reference>
<dbReference type="AlphaFoldDB" id="A0A7J7W8T0"/>
<dbReference type="PANTHER" id="PTHR23320:SF66">
    <property type="entry name" value="HIGH AFFINITY IMMUNOGLOBULIN EPSILON RECEPTOR SUBUNIT BETA"/>
    <property type="match status" value="1"/>
</dbReference>
<evidence type="ECO:0000256" key="4">
    <source>
        <dbReference type="ARBA" id="ARBA00022989"/>
    </source>
</evidence>
<feature type="region of interest" description="Disordered" evidence="6">
    <location>
        <begin position="1"/>
        <end position="23"/>
    </location>
</feature>
<dbReference type="GO" id="GO:0009897">
    <property type="term" value="C:external side of plasma membrane"/>
    <property type="evidence" value="ECO:0007669"/>
    <property type="project" value="TreeGrafter"/>
</dbReference>
<organism evidence="8 9">
    <name type="scientific">Rhinolophus ferrumequinum</name>
    <name type="common">Greater horseshoe bat</name>
    <dbReference type="NCBI Taxonomy" id="59479"/>
    <lineage>
        <taxon>Eukaryota</taxon>
        <taxon>Metazoa</taxon>
        <taxon>Chordata</taxon>
        <taxon>Craniata</taxon>
        <taxon>Vertebrata</taxon>
        <taxon>Euteleostomi</taxon>
        <taxon>Mammalia</taxon>
        <taxon>Eutheria</taxon>
        <taxon>Laurasiatheria</taxon>
        <taxon>Chiroptera</taxon>
        <taxon>Yinpterochiroptera</taxon>
        <taxon>Rhinolophoidea</taxon>
        <taxon>Rhinolophidae</taxon>
        <taxon>Rhinolophinae</taxon>
        <taxon>Rhinolophus</taxon>
    </lineage>
</organism>
<dbReference type="GO" id="GO:0032998">
    <property type="term" value="C:Fc-epsilon receptor I complex"/>
    <property type="evidence" value="ECO:0007669"/>
    <property type="project" value="TreeGrafter"/>
</dbReference>
<dbReference type="Proteomes" id="UP000585614">
    <property type="component" value="Unassembled WGS sequence"/>
</dbReference>
<name>A0A7J7W8T0_RHIFE</name>
<evidence type="ECO:0000256" key="7">
    <source>
        <dbReference type="SAM" id="Phobius"/>
    </source>
</evidence>
<protein>
    <submittedName>
        <fullName evidence="8">Membrane spanning 4-domains A2</fullName>
    </submittedName>
</protein>
<dbReference type="PANTHER" id="PTHR23320">
    <property type="entry name" value="MEMBRANE-SPANNING 4-DOMAINS SUBFAMILY A MS4A -RELATED"/>
    <property type="match status" value="1"/>
</dbReference>
<comment type="subcellular location">
    <subcellularLocation>
        <location evidence="1">Membrane</location>
        <topology evidence="1">Multi-pass membrane protein</topology>
    </subcellularLocation>
</comment>
<evidence type="ECO:0000256" key="5">
    <source>
        <dbReference type="ARBA" id="ARBA00023136"/>
    </source>
</evidence>
<dbReference type="OrthoDB" id="10071849at2759"/>
<accession>A0A7J7W8T0</accession>
<evidence type="ECO:0000313" key="9">
    <source>
        <dbReference type="Proteomes" id="UP000585614"/>
    </source>
</evidence>
<evidence type="ECO:0000313" key="8">
    <source>
        <dbReference type="EMBL" id="KAF6333620.1"/>
    </source>
</evidence>
<dbReference type="Pfam" id="PF04103">
    <property type="entry name" value="CD20"/>
    <property type="match status" value="1"/>
</dbReference>
<dbReference type="InterPro" id="IPR007237">
    <property type="entry name" value="CD20-like"/>
</dbReference>
<feature type="transmembrane region" description="Helical" evidence="7">
    <location>
        <begin position="180"/>
        <end position="201"/>
    </location>
</feature>
<dbReference type="EMBL" id="JACAGC010000011">
    <property type="protein sequence ID" value="KAF6333620.1"/>
    <property type="molecule type" value="Genomic_DNA"/>
</dbReference>